<dbReference type="SUPFAM" id="SSF54913">
    <property type="entry name" value="GlnB-like"/>
    <property type="match status" value="1"/>
</dbReference>
<organism evidence="4 5">
    <name type="scientific">Gimesia chilikensis</name>
    <dbReference type="NCBI Taxonomy" id="2605989"/>
    <lineage>
        <taxon>Bacteria</taxon>
        <taxon>Pseudomonadati</taxon>
        <taxon>Planctomycetota</taxon>
        <taxon>Planctomycetia</taxon>
        <taxon>Planctomycetales</taxon>
        <taxon>Planctomycetaceae</taxon>
        <taxon>Gimesia</taxon>
    </lineage>
</organism>
<evidence type="ECO:0000313" key="5">
    <source>
        <dbReference type="Proteomes" id="UP000320421"/>
    </source>
</evidence>
<feature type="domain" description="DUF2007" evidence="3">
    <location>
        <begin position="6"/>
        <end position="70"/>
    </location>
</feature>
<evidence type="ECO:0000313" key="4">
    <source>
        <dbReference type="EMBL" id="QDT22092.1"/>
    </source>
</evidence>
<reference evidence="4 5" key="1">
    <citation type="submission" date="2019-02" db="EMBL/GenBank/DDBJ databases">
        <title>Deep-cultivation of Planctomycetes and their phenomic and genomic characterization uncovers novel biology.</title>
        <authorList>
            <person name="Wiegand S."/>
            <person name="Jogler M."/>
            <person name="Boedeker C."/>
            <person name="Pinto D."/>
            <person name="Vollmers J."/>
            <person name="Rivas-Marin E."/>
            <person name="Kohn T."/>
            <person name="Peeters S.H."/>
            <person name="Heuer A."/>
            <person name="Rast P."/>
            <person name="Oberbeckmann S."/>
            <person name="Bunk B."/>
            <person name="Jeske O."/>
            <person name="Meyerdierks A."/>
            <person name="Storesund J.E."/>
            <person name="Kallscheuer N."/>
            <person name="Luecker S."/>
            <person name="Lage O.M."/>
            <person name="Pohl T."/>
            <person name="Merkel B.J."/>
            <person name="Hornburger P."/>
            <person name="Mueller R.-W."/>
            <person name="Bruemmer F."/>
            <person name="Labrenz M."/>
            <person name="Spormann A.M."/>
            <person name="Op den Camp H."/>
            <person name="Overmann J."/>
            <person name="Amann R."/>
            <person name="Jetten M.S.M."/>
            <person name="Mascher T."/>
            <person name="Medema M.H."/>
            <person name="Devos D.P."/>
            <person name="Kaster A.-K."/>
            <person name="Ovreas L."/>
            <person name="Rohde M."/>
            <person name="Galperin M.Y."/>
            <person name="Jogler C."/>
        </authorList>
    </citation>
    <scope>NUCLEOTIDE SEQUENCE [LARGE SCALE GENOMIC DNA]</scope>
    <source>
        <strain evidence="4 5">HG66A1</strain>
    </source>
</reference>
<dbReference type="Gene3D" id="3.30.70.790">
    <property type="entry name" value="UreE, C-terminal domain"/>
    <property type="match status" value="1"/>
</dbReference>
<sequence length="183" mass="20532">MSDDFITIATTSTPTEASLIRNQLEAEGIRVYLSDEEAVGMAWYLGNALGGIKVQVASEDADRAFELLDEHDPVTISEEDWKTVEGFENGWEEDEATEDDAQDSVEESAAERDLDQEVNRAFKAAVLGIIFFPIQVYSFFLLLDILFSGLTLTPSQQKKVSISFLLDCFVLSAWSYILFFRGY</sequence>
<name>A0A517PRU5_9PLAN</name>
<dbReference type="OrthoDB" id="286860at2"/>
<accession>A0A517PRU5</accession>
<dbReference type="EMBL" id="CP036266">
    <property type="protein sequence ID" value="QDT22092.1"/>
    <property type="molecule type" value="Genomic_DNA"/>
</dbReference>
<evidence type="ECO:0000256" key="1">
    <source>
        <dbReference type="SAM" id="MobiDB-lite"/>
    </source>
</evidence>
<protein>
    <recommendedName>
        <fullName evidence="3">DUF2007 domain-containing protein</fullName>
    </recommendedName>
</protein>
<feature type="transmembrane region" description="Helical" evidence="2">
    <location>
        <begin position="160"/>
        <end position="180"/>
    </location>
</feature>
<dbReference type="Pfam" id="PF09413">
    <property type="entry name" value="DUF2007"/>
    <property type="match status" value="1"/>
</dbReference>
<dbReference type="InterPro" id="IPR011322">
    <property type="entry name" value="N-reg_PII-like_a/b"/>
</dbReference>
<dbReference type="Proteomes" id="UP000320421">
    <property type="component" value="Chromosome"/>
</dbReference>
<feature type="compositionally biased region" description="Acidic residues" evidence="1">
    <location>
        <begin position="92"/>
        <end position="108"/>
    </location>
</feature>
<gene>
    <name evidence="4" type="ORF">HG66A1_38980</name>
</gene>
<dbReference type="InterPro" id="IPR018551">
    <property type="entry name" value="DUF2007"/>
</dbReference>
<keyword evidence="2" id="KW-1133">Transmembrane helix</keyword>
<evidence type="ECO:0000256" key="2">
    <source>
        <dbReference type="SAM" id="Phobius"/>
    </source>
</evidence>
<dbReference type="AlphaFoldDB" id="A0A517PRU5"/>
<proteinExistence type="predicted"/>
<feature type="region of interest" description="Disordered" evidence="1">
    <location>
        <begin position="92"/>
        <end position="112"/>
    </location>
</feature>
<keyword evidence="5" id="KW-1185">Reference proteome</keyword>
<dbReference type="RefSeq" id="WP_145187403.1">
    <property type="nucleotide sequence ID" value="NZ_CP036266.1"/>
</dbReference>
<keyword evidence="2" id="KW-0812">Transmembrane</keyword>
<feature type="transmembrane region" description="Helical" evidence="2">
    <location>
        <begin position="124"/>
        <end position="148"/>
    </location>
</feature>
<evidence type="ECO:0000259" key="3">
    <source>
        <dbReference type="Pfam" id="PF09413"/>
    </source>
</evidence>
<keyword evidence="2" id="KW-0472">Membrane</keyword>